<proteinExistence type="predicted"/>
<sequence>MNHSEKCLYKIYLTISKFEHSDSKSNICIQLFGKSSSGLKSFKFPLVNPKNSSKTFQSGQTYLFEIEEAYIGRLKKVVLTNQDSLSSGLHIKNVRIEITKLNKSWNFYCNQWLKTELSLTQDDLEEETRPEKEQWYGNVRYTIKVITSQCSKLDFDPMINIKIVELDVEAIEKIVFYCQNDENNKTIDWYYDSITIDVPSKLTRYLFTIRSKKSNKCNKNIYTIN</sequence>
<comment type="caution">
    <text evidence="3">The sequence shown here is derived from an EMBL/GenBank/DDBJ whole genome shotgun (WGS) entry which is preliminary data.</text>
</comment>
<dbReference type="InterPro" id="IPR052970">
    <property type="entry name" value="Inner_ear_hair_cell_LOXHD"/>
</dbReference>
<dbReference type="PROSITE" id="PS50095">
    <property type="entry name" value="PLAT"/>
    <property type="match status" value="1"/>
</dbReference>
<dbReference type="PANTHER" id="PTHR45901">
    <property type="entry name" value="PROTEIN CBG12474"/>
    <property type="match status" value="1"/>
</dbReference>
<name>A0A3M7S911_BRAPC</name>
<dbReference type="InterPro" id="IPR036392">
    <property type="entry name" value="PLAT/LH2_dom_sf"/>
</dbReference>
<dbReference type="SUPFAM" id="SSF49723">
    <property type="entry name" value="Lipase/lipooxygenase domain (PLAT/LH2 domain)"/>
    <property type="match status" value="1"/>
</dbReference>
<evidence type="ECO:0000313" key="3">
    <source>
        <dbReference type="EMBL" id="RNA32303.1"/>
    </source>
</evidence>
<dbReference type="InterPro" id="IPR001024">
    <property type="entry name" value="PLAT/LH2_dom"/>
</dbReference>
<organism evidence="3 4">
    <name type="scientific">Brachionus plicatilis</name>
    <name type="common">Marine rotifer</name>
    <name type="synonym">Brachionus muelleri</name>
    <dbReference type="NCBI Taxonomy" id="10195"/>
    <lineage>
        <taxon>Eukaryota</taxon>
        <taxon>Metazoa</taxon>
        <taxon>Spiralia</taxon>
        <taxon>Gnathifera</taxon>
        <taxon>Rotifera</taxon>
        <taxon>Eurotatoria</taxon>
        <taxon>Monogononta</taxon>
        <taxon>Pseudotrocha</taxon>
        <taxon>Ploima</taxon>
        <taxon>Brachionidae</taxon>
        <taxon>Brachionus</taxon>
    </lineage>
</organism>
<dbReference type="AlphaFoldDB" id="A0A3M7S911"/>
<protein>
    <submittedName>
        <fullName evidence="3">Lipoxygenase homology domain-containing 1-like isoform X1</fullName>
    </submittedName>
</protein>
<comment type="caution">
    <text evidence="1">Lacks conserved residue(s) required for the propagation of feature annotation.</text>
</comment>
<gene>
    <name evidence="3" type="ORF">BpHYR1_008623</name>
</gene>
<dbReference type="PANTHER" id="PTHR45901:SF3">
    <property type="entry name" value="LIPOXYGENASE HOMOLOGY DOMAIN-CONTAINING PROTEIN 1"/>
    <property type="match status" value="1"/>
</dbReference>
<evidence type="ECO:0000259" key="2">
    <source>
        <dbReference type="PROSITE" id="PS50095"/>
    </source>
</evidence>
<dbReference type="EMBL" id="REGN01001818">
    <property type="protein sequence ID" value="RNA32303.1"/>
    <property type="molecule type" value="Genomic_DNA"/>
</dbReference>
<accession>A0A3M7S911</accession>
<reference evidence="3 4" key="1">
    <citation type="journal article" date="2018" name="Sci. Rep.">
        <title>Genomic signatures of local adaptation to the degree of environmental predictability in rotifers.</title>
        <authorList>
            <person name="Franch-Gras L."/>
            <person name="Hahn C."/>
            <person name="Garcia-Roger E.M."/>
            <person name="Carmona M.J."/>
            <person name="Serra M."/>
            <person name="Gomez A."/>
        </authorList>
    </citation>
    <scope>NUCLEOTIDE SEQUENCE [LARGE SCALE GENOMIC DNA]</scope>
    <source>
        <strain evidence="3">HYR1</strain>
    </source>
</reference>
<evidence type="ECO:0000313" key="4">
    <source>
        <dbReference type="Proteomes" id="UP000276133"/>
    </source>
</evidence>
<feature type="domain" description="PLAT" evidence="2">
    <location>
        <begin position="7"/>
        <end position="127"/>
    </location>
</feature>
<keyword evidence="4" id="KW-1185">Reference proteome</keyword>
<dbReference type="Proteomes" id="UP000276133">
    <property type="component" value="Unassembled WGS sequence"/>
</dbReference>
<dbReference type="OrthoDB" id="10553066at2759"/>
<dbReference type="Pfam" id="PF01477">
    <property type="entry name" value="PLAT"/>
    <property type="match status" value="1"/>
</dbReference>
<dbReference type="SMART" id="SM00308">
    <property type="entry name" value="LH2"/>
    <property type="match status" value="1"/>
</dbReference>
<dbReference type="Gene3D" id="2.60.60.20">
    <property type="entry name" value="PLAT/LH2 domain"/>
    <property type="match status" value="1"/>
</dbReference>
<evidence type="ECO:0000256" key="1">
    <source>
        <dbReference type="PROSITE-ProRule" id="PRU00152"/>
    </source>
</evidence>